<sequence>MAARSSKSPEPEQTPEQPNPAAVRTQEYAAGEGWEVGQTAPSDAFRALDADGTGAQTGPVVYSHPGGYAYQIVAKGGVVTEGVKRQLDAADAEQNDSDSEQG</sequence>
<organism evidence="2">
    <name type="scientific">Streptomyces sp. SID7499</name>
    <dbReference type="NCBI Taxonomy" id="2706086"/>
    <lineage>
        <taxon>Bacteria</taxon>
        <taxon>Bacillati</taxon>
        <taxon>Actinomycetota</taxon>
        <taxon>Actinomycetes</taxon>
        <taxon>Kitasatosporales</taxon>
        <taxon>Streptomycetaceae</taxon>
        <taxon>Streptomyces</taxon>
    </lineage>
</organism>
<feature type="region of interest" description="Disordered" evidence="1">
    <location>
        <begin position="1"/>
        <end position="42"/>
    </location>
</feature>
<evidence type="ECO:0000313" key="2">
    <source>
        <dbReference type="EMBL" id="NEE11996.1"/>
    </source>
</evidence>
<name>A0A6G3X2G6_9ACTN</name>
<reference evidence="2" key="1">
    <citation type="submission" date="2020-01" db="EMBL/GenBank/DDBJ databases">
        <title>Insect and environment-associated Actinomycetes.</title>
        <authorList>
            <person name="Currrie C."/>
            <person name="Chevrette M."/>
            <person name="Carlson C."/>
            <person name="Stubbendieck R."/>
            <person name="Wendt-Pienkowski E."/>
        </authorList>
    </citation>
    <scope>NUCLEOTIDE SEQUENCE</scope>
    <source>
        <strain evidence="2">SID7499</strain>
    </source>
</reference>
<protein>
    <submittedName>
        <fullName evidence="2">Uncharacterized protein</fullName>
    </submittedName>
</protein>
<proteinExistence type="predicted"/>
<accession>A0A6G3X2G6</accession>
<comment type="caution">
    <text evidence="2">The sequence shown here is derived from an EMBL/GenBank/DDBJ whole genome shotgun (WGS) entry which is preliminary data.</text>
</comment>
<dbReference type="EMBL" id="JAAGMN010003906">
    <property type="protein sequence ID" value="NEE11996.1"/>
    <property type="molecule type" value="Genomic_DNA"/>
</dbReference>
<evidence type="ECO:0000256" key="1">
    <source>
        <dbReference type="SAM" id="MobiDB-lite"/>
    </source>
</evidence>
<dbReference type="AlphaFoldDB" id="A0A6G3X2G6"/>
<gene>
    <name evidence="2" type="ORF">G3M58_36760</name>
</gene>